<dbReference type="EMBL" id="JABFTP020000144">
    <property type="protein sequence ID" value="KAL3283649.1"/>
    <property type="molecule type" value="Genomic_DNA"/>
</dbReference>
<comment type="caution">
    <text evidence="1">The sequence shown here is derived from an EMBL/GenBank/DDBJ whole genome shotgun (WGS) entry which is preliminary data.</text>
</comment>
<accession>A0ABD2NYH9</accession>
<keyword evidence="2" id="KW-1185">Reference proteome</keyword>
<name>A0ABD2NYH9_9CUCU</name>
<evidence type="ECO:0000313" key="2">
    <source>
        <dbReference type="Proteomes" id="UP001516400"/>
    </source>
</evidence>
<proteinExistence type="predicted"/>
<protein>
    <submittedName>
        <fullName evidence="1">Uncharacterized protein</fullName>
    </submittedName>
</protein>
<organism evidence="1 2">
    <name type="scientific">Cryptolaemus montrouzieri</name>
    <dbReference type="NCBI Taxonomy" id="559131"/>
    <lineage>
        <taxon>Eukaryota</taxon>
        <taxon>Metazoa</taxon>
        <taxon>Ecdysozoa</taxon>
        <taxon>Arthropoda</taxon>
        <taxon>Hexapoda</taxon>
        <taxon>Insecta</taxon>
        <taxon>Pterygota</taxon>
        <taxon>Neoptera</taxon>
        <taxon>Endopterygota</taxon>
        <taxon>Coleoptera</taxon>
        <taxon>Polyphaga</taxon>
        <taxon>Cucujiformia</taxon>
        <taxon>Coccinelloidea</taxon>
        <taxon>Coccinellidae</taxon>
        <taxon>Scymninae</taxon>
        <taxon>Scymnini</taxon>
        <taxon>Cryptolaemus</taxon>
    </lineage>
</organism>
<reference evidence="1 2" key="1">
    <citation type="journal article" date="2021" name="BMC Biol.">
        <title>Horizontally acquired antibacterial genes associated with adaptive radiation of ladybird beetles.</title>
        <authorList>
            <person name="Li H.S."/>
            <person name="Tang X.F."/>
            <person name="Huang Y.H."/>
            <person name="Xu Z.Y."/>
            <person name="Chen M.L."/>
            <person name="Du X.Y."/>
            <person name="Qiu B.Y."/>
            <person name="Chen P.T."/>
            <person name="Zhang W."/>
            <person name="Slipinski A."/>
            <person name="Escalona H.E."/>
            <person name="Waterhouse R.M."/>
            <person name="Zwick A."/>
            <person name="Pang H."/>
        </authorList>
    </citation>
    <scope>NUCLEOTIDE SEQUENCE [LARGE SCALE GENOMIC DNA]</scope>
    <source>
        <strain evidence="1">SYSU2018</strain>
    </source>
</reference>
<gene>
    <name evidence="1" type="ORF">HHI36_006788</name>
</gene>
<evidence type="ECO:0000313" key="1">
    <source>
        <dbReference type="EMBL" id="KAL3283649.1"/>
    </source>
</evidence>
<dbReference type="Proteomes" id="UP001516400">
    <property type="component" value="Unassembled WGS sequence"/>
</dbReference>
<sequence length="125" mass="14090">MLNKVKNSKDFIPLQVRNKDISNKFIGPQLSNLSTDINKINNADSGNESHIIPEFSSLDSTEITNKNKNWNHCIIKNVPDSDFNMILPPPPVFLNSVDKDLDVFLSNMLCTHTAKSVFKNCKNNT</sequence>
<dbReference type="AlphaFoldDB" id="A0ABD2NYH9"/>